<name>A0A1B6E3Y3_9HEMI</name>
<evidence type="ECO:0008006" key="4">
    <source>
        <dbReference type="Google" id="ProtNLM"/>
    </source>
</evidence>
<organism evidence="3">
    <name type="scientific">Clastoptera arizonana</name>
    <name type="common">Arizona spittle bug</name>
    <dbReference type="NCBI Taxonomy" id="38151"/>
    <lineage>
        <taxon>Eukaryota</taxon>
        <taxon>Metazoa</taxon>
        <taxon>Ecdysozoa</taxon>
        <taxon>Arthropoda</taxon>
        <taxon>Hexapoda</taxon>
        <taxon>Insecta</taxon>
        <taxon>Pterygota</taxon>
        <taxon>Neoptera</taxon>
        <taxon>Paraneoptera</taxon>
        <taxon>Hemiptera</taxon>
        <taxon>Auchenorrhyncha</taxon>
        <taxon>Cercopoidea</taxon>
        <taxon>Clastopteridae</taxon>
        <taxon>Clastoptera</taxon>
    </lineage>
</organism>
<evidence type="ECO:0000259" key="1">
    <source>
        <dbReference type="Pfam" id="PF12017"/>
    </source>
</evidence>
<feature type="non-terminal residue" evidence="3">
    <location>
        <position position="101"/>
    </location>
</feature>
<dbReference type="EMBL" id="GEDC01004674">
    <property type="protein sequence ID" value="JAS32624.1"/>
    <property type="molecule type" value="Transcribed_RNA"/>
</dbReference>
<gene>
    <name evidence="3" type="ORF">g.44310</name>
</gene>
<dbReference type="Pfam" id="PF12017">
    <property type="entry name" value="Tnp_P_element"/>
    <property type="match status" value="1"/>
</dbReference>
<evidence type="ECO:0000313" key="3">
    <source>
        <dbReference type="EMBL" id="JAS32624.1"/>
    </source>
</evidence>
<feature type="domain" description="THAP9-like helix-turn-helix" evidence="1">
    <location>
        <begin position="2"/>
        <end position="39"/>
    </location>
</feature>
<feature type="domain" description="Transposable element P transposase-like RNase H" evidence="2">
    <location>
        <begin position="45"/>
        <end position="98"/>
    </location>
</feature>
<dbReference type="Pfam" id="PF21787">
    <property type="entry name" value="TNP-like_RNaseH_N"/>
    <property type="match status" value="1"/>
</dbReference>
<feature type="non-terminal residue" evidence="3">
    <location>
        <position position="1"/>
    </location>
</feature>
<accession>A0A1B6E3Y3</accession>
<dbReference type="AlphaFoldDB" id="A0A1B6E3Y3"/>
<sequence length="101" mass="11764">DDRLRSFAITLHFLSPKAYCYVRRTFDTALPHPRTLRRWYSSIDAEPGFCSEVLKALKTQTSTSNYPVLCSLIMDSMTIRRHVEWDRKRFHGTINVGGKID</sequence>
<dbReference type="InterPro" id="IPR048365">
    <property type="entry name" value="TNP-like_RNaseH_N"/>
</dbReference>
<proteinExistence type="predicted"/>
<protein>
    <recommendedName>
        <fullName evidence="4">THAP-type domain-containing protein</fullName>
    </recommendedName>
</protein>
<dbReference type="InterPro" id="IPR021896">
    <property type="entry name" value="THAP9-like_HTH"/>
</dbReference>
<evidence type="ECO:0000259" key="2">
    <source>
        <dbReference type="Pfam" id="PF21787"/>
    </source>
</evidence>
<reference evidence="3" key="1">
    <citation type="submission" date="2015-12" db="EMBL/GenBank/DDBJ databases">
        <title>De novo transcriptome assembly of four potential Pierce s Disease insect vectors from Arizona vineyards.</title>
        <authorList>
            <person name="Tassone E.E."/>
        </authorList>
    </citation>
    <scope>NUCLEOTIDE SEQUENCE</scope>
</reference>